<dbReference type="FunFam" id="1.10.12.10:FF:000001">
    <property type="entry name" value="Probable enoyl-CoA hydratase, mitochondrial"/>
    <property type="match status" value="1"/>
</dbReference>
<reference evidence="4" key="1">
    <citation type="submission" date="2023-03" db="EMBL/GenBank/DDBJ databases">
        <title>Selenobaculum gbiensis gen. nov. sp. nov., a new bacterium isolated from the gut microbiota of IBD patient.</title>
        <authorList>
            <person name="Yeo S."/>
            <person name="Park H."/>
            <person name="Huh C.S."/>
        </authorList>
    </citation>
    <scope>NUCLEOTIDE SEQUENCE</scope>
    <source>
        <strain evidence="4">ICN-92133</strain>
    </source>
</reference>
<keyword evidence="2" id="KW-0456">Lyase</keyword>
<dbReference type="GO" id="GO:0016836">
    <property type="term" value="F:hydro-lyase activity"/>
    <property type="evidence" value="ECO:0007669"/>
    <property type="project" value="UniProtKB-ARBA"/>
</dbReference>
<dbReference type="KEGG" id="sgbi:P3F81_08370"/>
<dbReference type="Gene3D" id="3.90.226.10">
    <property type="entry name" value="2-enoyl-CoA Hydratase, Chain A, domain 1"/>
    <property type="match status" value="1"/>
</dbReference>
<dbReference type="SUPFAM" id="SSF52096">
    <property type="entry name" value="ClpP/crotonase"/>
    <property type="match status" value="1"/>
</dbReference>
<dbReference type="InterPro" id="IPR014748">
    <property type="entry name" value="Enoyl-CoA_hydra_C"/>
</dbReference>
<sequence>MENETVLYALEDEIATITLNRPKSLNAMNEELVDSLRHCLTRASQDESRAIILTGNGRAFCAGGDLAHLSTLTAPIKAKEFITKVGKLVKQIQAIQKPVIAMVNGVAAGAGFNLALACDIIYAAKSARFAQSFAKVGLVPDCGGMYLLPRVIGLHKAKELMFTADLINVETANQLGLINHISEDNALADETYAFAKKLKESAPIALAMIKQTLNESADLSLNTLLSKEGALQTICMQTKDYQEGLTAFKEKRSPLFSGK</sequence>
<proteinExistence type="inferred from homology"/>
<dbReference type="Gene3D" id="1.10.12.10">
    <property type="entry name" value="Lyase 2-enoyl-coa Hydratase, Chain A, domain 2"/>
    <property type="match status" value="1"/>
</dbReference>
<evidence type="ECO:0000256" key="1">
    <source>
        <dbReference type="ARBA" id="ARBA00005254"/>
    </source>
</evidence>
<dbReference type="PROSITE" id="PS00166">
    <property type="entry name" value="ENOYL_COA_HYDRATASE"/>
    <property type="match status" value="1"/>
</dbReference>
<dbReference type="InterPro" id="IPR029045">
    <property type="entry name" value="ClpP/crotonase-like_dom_sf"/>
</dbReference>
<evidence type="ECO:0000313" key="4">
    <source>
        <dbReference type="EMBL" id="WIW69929.1"/>
    </source>
</evidence>
<dbReference type="Proteomes" id="UP001243623">
    <property type="component" value="Chromosome"/>
</dbReference>
<keyword evidence="5" id="KW-1185">Reference proteome</keyword>
<dbReference type="AlphaFoldDB" id="A0A9Y2AH16"/>
<dbReference type="GO" id="GO:0006635">
    <property type="term" value="P:fatty acid beta-oxidation"/>
    <property type="evidence" value="ECO:0007669"/>
    <property type="project" value="TreeGrafter"/>
</dbReference>
<accession>A0A9Y2AH16</accession>
<gene>
    <name evidence="4" type="ORF">P3F81_08370</name>
</gene>
<evidence type="ECO:0000313" key="5">
    <source>
        <dbReference type="Proteomes" id="UP001243623"/>
    </source>
</evidence>
<dbReference type="CDD" id="cd06558">
    <property type="entry name" value="crotonase-like"/>
    <property type="match status" value="1"/>
</dbReference>
<dbReference type="PANTHER" id="PTHR11941">
    <property type="entry name" value="ENOYL-COA HYDRATASE-RELATED"/>
    <property type="match status" value="1"/>
</dbReference>
<name>A0A9Y2AH16_9FIRM</name>
<organism evidence="4 5">
    <name type="scientific">Selenobaculum gibii</name>
    <dbReference type="NCBI Taxonomy" id="3054208"/>
    <lineage>
        <taxon>Bacteria</taxon>
        <taxon>Bacillati</taxon>
        <taxon>Bacillota</taxon>
        <taxon>Negativicutes</taxon>
        <taxon>Selenomonadales</taxon>
        <taxon>Selenomonadaceae</taxon>
        <taxon>Selenobaculum</taxon>
    </lineage>
</organism>
<dbReference type="EMBL" id="CP120678">
    <property type="protein sequence ID" value="WIW69929.1"/>
    <property type="molecule type" value="Genomic_DNA"/>
</dbReference>
<evidence type="ECO:0000256" key="3">
    <source>
        <dbReference type="RuleBase" id="RU003707"/>
    </source>
</evidence>
<protein>
    <submittedName>
        <fullName evidence="4">Enoyl-CoA hydratase-related protein</fullName>
    </submittedName>
</protein>
<dbReference type="Pfam" id="PF00378">
    <property type="entry name" value="ECH_1"/>
    <property type="match status" value="1"/>
</dbReference>
<dbReference type="InterPro" id="IPR018376">
    <property type="entry name" value="Enoyl-CoA_hyd/isom_CS"/>
</dbReference>
<dbReference type="RefSeq" id="WP_147669757.1">
    <property type="nucleotide sequence ID" value="NZ_CP120678.1"/>
</dbReference>
<evidence type="ECO:0000256" key="2">
    <source>
        <dbReference type="ARBA" id="ARBA00023239"/>
    </source>
</evidence>
<dbReference type="PANTHER" id="PTHR11941:SF133">
    <property type="entry name" value="1,2-EPOXYPHENYLACETYL-COA ISOMERASE"/>
    <property type="match status" value="1"/>
</dbReference>
<dbReference type="InterPro" id="IPR001753">
    <property type="entry name" value="Enoyl-CoA_hydra/iso"/>
</dbReference>
<comment type="similarity">
    <text evidence="1 3">Belongs to the enoyl-CoA hydratase/isomerase family.</text>
</comment>